<reference evidence="1" key="1">
    <citation type="submission" date="2014-08" db="EMBL/GenBank/DDBJ databases">
        <title>Draft genome sequences of Sphingobium herbicidovorans.</title>
        <authorList>
            <person name="Gan H.M."/>
            <person name="Gan H.Y."/>
            <person name="Savka M.A."/>
        </authorList>
    </citation>
    <scope>NUCLEOTIDE SEQUENCE [LARGE SCALE GENOMIC DNA]</scope>
    <source>
        <strain evidence="1">NBRC 16415</strain>
    </source>
</reference>
<keyword evidence="2" id="KW-1185">Reference proteome</keyword>
<dbReference type="PATRIC" id="fig|1219045.3.peg.561"/>
<evidence type="ECO:0000313" key="1">
    <source>
        <dbReference type="EMBL" id="KFG91693.1"/>
    </source>
</evidence>
<proteinExistence type="predicted"/>
<dbReference type="Proteomes" id="UP000024284">
    <property type="component" value="Unassembled WGS sequence"/>
</dbReference>
<protein>
    <submittedName>
        <fullName evidence="1">Uncharacterized protein</fullName>
    </submittedName>
</protein>
<name>A0A086PE75_SPHHM</name>
<comment type="caution">
    <text evidence="1">The sequence shown here is derived from an EMBL/GenBank/DDBJ whole genome shotgun (WGS) entry which is preliminary data.</text>
</comment>
<sequence>MPEPTPAQLHQFAQDERARRKAAFKAAGQGLSDRAQQDDIIWSNIEQMAGREAGDAVCLKRQPWYWTTPERIIMARSAWATACKAETSLDASIEANAAKITALWQLYRWLKPVGWSPYINREAT</sequence>
<dbReference type="EMBL" id="JFZA02000002">
    <property type="protein sequence ID" value="KFG91693.1"/>
    <property type="molecule type" value="Genomic_DNA"/>
</dbReference>
<gene>
    <name evidence="1" type="ORF">BV98_000551</name>
</gene>
<evidence type="ECO:0000313" key="2">
    <source>
        <dbReference type="Proteomes" id="UP000024284"/>
    </source>
</evidence>
<dbReference type="AlphaFoldDB" id="A0A086PE75"/>
<organism evidence="1 2">
    <name type="scientific">Sphingobium herbicidovorans (strain ATCC 700291 / DSM 11019 / CCUG 56400 / KCTC 2939 / LMG 18315 / NBRC 16415 / MH)</name>
    <name type="common">Sphingomonas herbicidovorans</name>
    <dbReference type="NCBI Taxonomy" id="1219045"/>
    <lineage>
        <taxon>Bacteria</taxon>
        <taxon>Pseudomonadati</taxon>
        <taxon>Pseudomonadota</taxon>
        <taxon>Alphaproteobacteria</taxon>
        <taxon>Sphingomonadales</taxon>
        <taxon>Sphingomonadaceae</taxon>
        <taxon>Sphingobium</taxon>
    </lineage>
</organism>
<dbReference type="RefSeq" id="WP_037462571.1">
    <property type="nucleotide sequence ID" value="NZ_JFZA02000002.1"/>
</dbReference>
<accession>A0A086PE75</accession>
<dbReference type="STRING" id="76947.GCA_002080435_02396"/>